<organism evidence="1 2">
    <name type="scientific">Mytilus coruscus</name>
    <name type="common">Sea mussel</name>
    <dbReference type="NCBI Taxonomy" id="42192"/>
    <lineage>
        <taxon>Eukaryota</taxon>
        <taxon>Metazoa</taxon>
        <taxon>Spiralia</taxon>
        <taxon>Lophotrochozoa</taxon>
        <taxon>Mollusca</taxon>
        <taxon>Bivalvia</taxon>
        <taxon>Autobranchia</taxon>
        <taxon>Pteriomorphia</taxon>
        <taxon>Mytilida</taxon>
        <taxon>Mytiloidea</taxon>
        <taxon>Mytilidae</taxon>
        <taxon>Mytilinae</taxon>
        <taxon>Mytilus</taxon>
    </lineage>
</organism>
<name>A0A6J8D1J2_MYTCO</name>
<accession>A0A6J8D1J2</accession>
<evidence type="ECO:0000313" key="2">
    <source>
        <dbReference type="Proteomes" id="UP000507470"/>
    </source>
</evidence>
<protein>
    <submittedName>
        <fullName evidence="1">Uncharacterized protein</fullName>
    </submittedName>
</protein>
<dbReference type="AlphaFoldDB" id="A0A6J8D1J2"/>
<proteinExistence type="predicted"/>
<gene>
    <name evidence="1" type="ORF">MCOR_35791</name>
</gene>
<sequence>MENIHFQIQLDIQSVIISACMKTDRKDTWHVLDREHIRDIELEKLKIVKNIIRKFGFDQLDIKAACQQACDSEMFQIVEWFLQNIDMTMLDIEIASLESLDKRKVLKSVAKHYTAKCSTIILKIVSTIWNSTDKKEELQMQEIVDTAYERKCIGLLKCIYYACNSNISMNRRTLLMLACGDDRGDQTILNIEDSLSMLNPQFGSIGMVKWILEHFQKDPLDLKSGILVSTVCKEKEVSNGVMTWILLNLPQERIPIKEVLMSCCQQRKINHVKYIFHTFDNKQLDINQALFHAYGELSSTYLTREIVEHNDIMLVNYLFKKLHDKAVSLFLVLNELLERKKYVVILYFLEEGFCKNINLRNLMKDACHHEHVRLVQWILANVEHKELDIISAFLEVCDGIKHAKRNSFKKQCVMCLSLMWHYIRD</sequence>
<keyword evidence="2" id="KW-1185">Reference proteome</keyword>
<dbReference type="OrthoDB" id="10459939at2759"/>
<reference evidence="1 2" key="1">
    <citation type="submission" date="2020-06" db="EMBL/GenBank/DDBJ databases">
        <authorList>
            <person name="Li R."/>
            <person name="Bekaert M."/>
        </authorList>
    </citation>
    <scope>NUCLEOTIDE SEQUENCE [LARGE SCALE GENOMIC DNA]</scope>
    <source>
        <strain evidence="2">wild</strain>
    </source>
</reference>
<evidence type="ECO:0000313" key="1">
    <source>
        <dbReference type="EMBL" id="CAC5401736.1"/>
    </source>
</evidence>
<dbReference type="EMBL" id="CACVKT020006453">
    <property type="protein sequence ID" value="CAC5401736.1"/>
    <property type="molecule type" value="Genomic_DNA"/>
</dbReference>
<dbReference type="Proteomes" id="UP000507470">
    <property type="component" value="Unassembled WGS sequence"/>
</dbReference>